<dbReference type="AlphaFoldDB" id="A0A0G3HFC8"/>
<accession>A0A0G3HFC8</accession>
<dbReference type="InterPro" id="IPR027417">
    <property type="entry name" value="P-loop_NTPase"/>
</dbReference>
<dbReference type="STRING" id="1072256.CUTER_03045"/>
<dbReference type="Gene3D" id="3.40.50.300">
    <property type="entry name" value="P-loop containing nucleotide triphosphate hydrolases"/>
    <property type="match status" value="1"/>
</dbReference>
<reference evidence="2" key="2">
    <citation type="submission" date="2015-05" db="EMBL/GenBank/DDBJ databases">
        <title>Complete genome sequence of Corynebacterium uterequi DSM 45634, isolated from the uterus of a maiden mare.</title>
        <authorList>
            <person name="Ruckert C."/>
            <person name="Albersmeier A."/>
            <person name="Winkler A."/>
            <person name="Tauch A."/>
        </authorList>
    </citation>
    <scope>NUCLEOTIDE SEQUENCE [LARGE SCALE GENOMIC DNA]</scope>
    <source>
        <strain evidence="2">DSM 45634</strain>
    </source>
</reference>
<keyword evidence="2" id="KW-1185">Reference proteome</keyword>
<dbReference type="SUPFAM" id="SSF52540">
    <property type="entry name" value="P-loop containing nucleoside triphosphate hydrolases"/>
    <property type="match status" value="1"/>
</dbReference>
<name>A0A0G3HFC8_9CORY</name>
<dbReference type="RefSeq" id="WP_052844003.1">
    <property type="nucleotide sequence ID" value="NZ_CP011546.1"/>
</dbReference>
<dbReference type="EMBL" id="CP011546">
    <property type="protein sequence ID" value="AKK10618.1"/>
    <property type="molecule type" value="Genomic_DNA"/>
</dbReference>
<evidence type="ECO:0000313" key="1">
    <source>
        <dbReference type="EMBL" id="AKK10618.1"/>
    </source>
</evidence>
<reference evidence="1 2" key="1">
    <citation type="journal article" date="2015" name="Genome Announc.">
        <title>Virulence Factor Genes Detected in the Complete Genome Sequence of Corynebacterium uterequi DSM 45634, Isolated from the Uterus of a Maiden Mare.</title>
        <authorList>
            <person name="Ruckert C."/>
            <person name="Kriete M."/>
            <person name="Jaenicke S."/>
            <person name="Winkler A."/>
            <person name="Tauch A."/>
        </authorList>
    </citation>
    <scope>NUCLEOTIDE SEQUENCE [LARGE SCALE GENOMIC DNA]</scope>
    <source>
        <strain evidence="1 2">DSM 45634</strain>
    </source>
</reference>
<protein>
    <submittedName>
        <fullName evidence="1">Uncharacterized protein</fullName>
    </submittedName>
</protein>
<organism evidence="1 2">
    <name type="scientific">Corynebacterium uterequi</name>
    <dbReference type="NCBI Taxonomy" id="1072256"/>
    <lineage>
        <taxon>Bacteria</taxon>
        <taxon>Bacillati</taxon>
        <taxon>Actinomycetota</taxon>
        <taxon>Actinomycetes</taxon>
        <taxon>Mycobacteriales</taxon>
        <taxon>Corynebacteriaceae</taxon>
        <taxon>Corynebacterium</taxon>
    </lineage>
</organism>
<proteinExistence type="predicted"/>
<gene>
    <name evidence="1" type="ORF">CUTER_03045</name>
</gene>
<dbReference type="Proteomes" id="UP000035548">
    <property type="component" value="Chromosome"/>
</dbReference>
<sequence length="74" mass="8273">MDLATLGERELEALRLAKIGYVFQQPQLLEELSLMDNATLPARWTGRQVKLDERFEQLRIARVADAYPAAASGG</sequence>
<dbReference type="PATRIC" id="fig|1072256.5.peg.602"/>
<evidence type="ECO:0000313" key="2">
    <source>
        <dbReference type="Proteomes" id="UP000035548"/>
    </source>
</evidence>
<dbReference type="KEGG" id="cut:CUTER_03045"/>